<comment type="subcellular location">
    <subcellularLocation>
        <location evidence="1">Endomembrane system</location>
        <topology evidence="1">Multi-pass membrane protein</topology>
    </subcellularLocation>
</comment>
<keyword evidence="6" id="KW-0489">Methyltransferase</keyword>
<comment type="caution">
    <text evidence="6">The sequence shown here is derived from an EMBL/GenBank/DDBJ whole genome shotgun (WGS) entry which is preliminary data.</text>
</comment>
<feature type="transmembrane region" description="Helical" evidence="5">
    <location>
        <begin position="100"/>
        <end position="133"/>
    </location>
</feature>
<accession>A0A916Y4W8</accession>
<dbReference type="GO" id="GO:0008168">
    <property type="term" value="F:methyltransferase activity"/>
    <property type="evidence" value="ECO:0007669"/>
    <property type="project" value="UniProtKB-KW"/>
</dbReference>
<keyword evidence="6" id="KW-0808">Transferase</keyword>
<evidence type="ECO:0000256" key="4">
    <source>
        <dbReference type="ARBA" id="ARBA00023136"/>
    </source>
</evidence>
<dbReference type="OrthoDB" id="9789029at2"/>
<dbReference type="RefSeq" id="WP_066765819.1">
    <property type="nucleotide sequence ID" value="NZ_BMIO01000001.1"/>
</dbReference>
<reference evidence="6 7" key="1">
    <citation type="journal article" date="2014" name="Int. J. Syst. Evol. Microbiol.">
        <title>Complete genome sequence of Corynebacterium casei LMG S-19264T (=DSM 44701T), isolated from a smear-ripened cheese.</title>
        <authorList>
            <consortium name="US DOE Joint Genome Institute (JGI-PGF)"/>
            <person name="Walter F."/>
            <person name="Albersmeier A."/>
            <person name="Kalinowski J."/>
            <person name="Ruckert C."/>
        </authorList>
    </citation>
    <scope>NUCLEOTIDE SEQUENCE [LARGE SCALE GENOMIC DNA]</scope>
    <source>
        <strain evidence="6 7">CGMCC 1.15358</strain>
    </source>
</reference>
<dbReference type="PANTHER" id="PTHR43847:SF1">
    <property type="entry name" value="BLL3993 PROTEIN"/>
    <property type="match status" value="1"/>
</dbReference>
<dbReference type="GO" id="GO:0032259">
    <property type="term" value="P:methylation"/>
    <property type="evidence" value="ECO:0007669"/>
    <property type="project" value="UniProtKB-KW"/>
</dbReference>
<name>A0A916Y4W8_9SPHN</name>
<feature type="transmembrane region" description="Helical" evidence="5">
    <location>
        <begin position="44"/>
        <end position="66"/>
    </location>
</feature>
<dbReference type="GO" id="GO:0012505">
    <property type="term" value="C:endomembrane system"/>
    <property type="evidence" value="ECO:0007669"/>
    <property type="project" value="UniProtKB-SubCell"/>
</dbReference>
<dbReference type="PANTHER" id="PTHR43847">
    <property type="entry name" value="BLL3993 PROTEIN"/>
    <property type="match status" value="1"/>
</dbReference>
<dbReference type="InterPro" id="IPR007318">
    <property type="entry name" value="Phopholipid_MeTrfase"/>
</dbReference>
<dbReference type="InterPro" id="IPR052527">
    <property type="entry name" value="Metal_cation-efflux_comp"/>
</dbReference>
<evidence type="ECO:0000313" key="7">
    <source>
        <dbReference type="Proteomes" id="UP000598997"/>
    </source>
</evidence>
<keyword evidence="4 5" id="KW-0472">Membrane</keyword>
<feature type="transmembrane region" description="Helical" evidence="5">
    <location>
        <begin position="15"/>
        <end position="32"/>
    </location>
</feature>
<proteinExistence type="predicted"/>
<keyword evidence="2 5" id="KW-0812">Transmembrane</keyword>
<keyword evidence="3 5" id="KW-1133">Transmembrane helix</keyword>
<evidence type="ECO:0000256" key="1">
    <source>
        <dbReference type="ARBA" id="ARBA00004127"/>
    </source>
</evidence>
<keyword evidence="7" id="KW-1185">Reference proteome</keyword>
<dbReference type="Proteomes" id="UP000598997">
    <property type="component" value="Unassembled WGS sequence"/>
</dbReference>
<dbReference type="EMBL" id="BMIO01000001">
    <property type="protein sequence ID" value="GGD31015.1"/>
    <property type="molecule type" value="Genomic_DNA"/>
</dbReference>
<sequence>MSIFGVDKESAQVRFPPPLVFFGFLLIGRVINDWFGLNPAIPDIVRWVLGGGAILAGLVVIALALLRFRRSGNNPEPWKTDTVFVAEGIYRVTRNPMYLGMALVFFGISVAANCLGGLLMLPLALISIQLFVIRREEAWLSQRFGDTYEDYRRRVRRWI</sequence>
<protein>
    <submittedName>
        <fullName evidence="6">Protein-S-isoprenylcysteine methyltransferase</fullName>
    </submittedName>
</protein>
<evidence type="ECO:0000256" key="3">
    <source>
        <dbReference type="ARBA" id="ARBA00022989"/>
    </source>
</evidence>
<dbReference type="Gene3D" id="1.20.120.1630">
    <property type="match status" value="1"/>
</dbReference>
<gene>
    <name evidence="6" type="ORF">GCM10010989_01400</name>
</gene>
<evidence type="ECO:0000256" key="5">
    <source>
        <dbReference type="SAM" id="Phobius"/>
    </source>
</evidence>
<dbReference type="Pfam" id="PF04191">
    <property type="entry name" value="PEMT"/>
    <property type="match status" value="1"/>
</dbReference>
<evidence type="ECO:0000313" key="6">
    <source>
        <dbReference type="EMBL" id="GGD31015.1"/>
    </source>
</evidence>
<evidence type="ECO:0000256" key="2">
    <source>
        <dbReference type="ARBA" id="ARBA00022692"/>
    </source>
</evidence>
<organism evidence="6 7">
    <name type="scientific">Croceicoccus pelagius</name>
    <dbReference type="NCBI Taxonomy" id="1703341"/>
    <lineage>
        <taxon>Bacteria</taxon>
        <taxon>Pseudomonadati</taxon>
        <taxon>Pseudomonadota</taxon>
        <taxon>Alphaproteobacteria</taxon>
        <taxon>Sphingomonadales</taxon>
        <taxon>Erythrobacteraceae</taxon>
        <taxon>Croceicoccus</taxon>
    </lineage>
</organism>
<dbReference type="AlphaFoldDB" id="A0A916Y4W8"/>